<organism evidence="3 4">
    <name type="scientific">candidate division LCP-89 bacterium B3_LCP</name>
    <dbReference type="NCBI Taxonomy" id="2012998"/>
    <lineage>
        <taxon>Bacteria</taxon>
        <taxon>Pseudomonadati</taxon>
        <taxon>Bacteria division LCP-89</taxon>
    </lineage>
</organism>
<reference evidence="3 4" key="1">
    <citation type="submission" date="2017-06" db="EMBL/GenBank/DDBJ databases">
        <title>Novel microbial phyla capable of carbon fixation and sulfur reduction in deep-sea sediments.</title>
        <authorList>
            <person name="Huang J."/>
            <person name="Baker B."/>
            <person name="Wang Y."/>
        </authorList>
    </citation>
    <scope>NUCLEOTIDE SEQUENCE [LARGE SCALE GENOMIC DNA]</scope>
    <source>
        <strain evidence="3">B3_LCP</strain>
    </source>
</reference>
<dbReference type="Gene3D" id="3.40.50.300">
    <property type="entry name" value="P-loop containing nucleotide triphosphate hydrolases"/>
    <property type="match status" value="2"/>
</dbReference>
<dbReference type="EMBL" id="NJBN01000008">
    <property type="protein sequence ID" value="TKJ39110.1"/>
    <property type="molecule type" value="Genomic_DNA"/>
</dbReference>
<evidence type="ECO:0000313" key="3">
    <source>
        <dbReference type="EMBL" id="TKJ39110.1"/>
    </source>
</evidence>
<protein>
    <submittedName>
        <fullName evidence="3">ATPase</fullName>
    </submittedName>
</protein>
<dbReference type="InterPro" id="IPR002789">
    <property type="entry name" value="HerA_central"/>
</dbReference>
<dbReference type="InterPro" id="IPR027417">
    <property type="entry name" value="P-loop_NTPase"/>
</dbReference>
<sequence>MRSNPTFLGTVQDVKGSTISVALDSDTISGLTFVDGFGYRIGQIGSFVRVPMGYLDLFGIVSQVGAGAVPERLAELEPHGYRWMTVQLIGEGQHGDEFKRGISQYPTIGDQVHLVTEQDLARIYGRPESANYVRVGGLASAESIPALLNIDKLITRHSAVVGTTGAGKSTTIAGLLVTLSDMARYPSARIIVLDIHGEYAAALKDRATVFRVNPSKDHNEQPLYVPYWAMTFDELLSVSLGSLDDTSRGAVLEKITDLKLSSLEKSTREGVTADNLTVDTPIPFSIHKLWFDLHRLVNSTHTSSGGQSEETEALLKDANGQIVEAGDPIRVIPPKYEPHTQASGAEKIYLSRSSLNIRRPLESLASRLRDPRFDFLFRPGPWCPDEEGLPEQDLDTLLEQWIGSPQSIVILDLSGIPISILTNLVGTLLRIIYDALFWSRNLSEGGRERPLLVVLEEAHSYLGQEDTGPAAMAVKRIVKEGRKYGIGAMIVSQRPAEINTTILSQCGTIFSMRLSNTTDRSHVTGAVTDNLEGLLSMLPALRTGEAIIIGEAVHLPLRTLIDPPSKDRRPDSSDPLVYNDSGPGGWNRNKEKSDYSEVVAVWRKQDPRSYKIIKENEE</sequence>
<proteinExistence type="predicted"/>
<dbReference type="CDD" id="cd01127">
    <property type="entry name" value="TrwB_TraG_TraD_VirD4"/>
    <property type="match status" value="1"/>
</dbReference>
<gene>
    <name evidence="3" type="ORF">CEE37_11870</name>
</gene>
<dbReference type="SUPFAM" id="SSF52540">
    <property type="entry name" value="P-loop containing nucleoside triphosphate hydrolases"/>
    <property type="match status" value="1"/>
</dbReference>
<feature type="domain" description="Helicase HerA central" evidence="2">
    <location>
        <begin position="133"/>
        <end position="430"/>
    </location>
</feature>
<comment type="caution">
    <text evidence="3">The sequence shown here is derived from an EMBL/GenBank/DDBJ whole genome shotgun (WGS) entry which is preliminary data.</text>
</comment>
<evidence type="ECO:0000313" key="4">
    <source>
        <dbReference type="Proteomes" id="UP000319619"/>
    </source>
</evidence>
<dbReference type="PANTHER" id="PTHR42957">
    <property type="entry name" value="HELICASE MJ1565-RELATED"/>
    <property type="match status" value="1"/>
</dbReference>
<dbReference type="Pfam" id="PF01935">
    <property type="entry name" value="DUF87"/>
    <property type="match status" value="1"/>
</dbReference>
<dbReference type="PANTHER" id="PTHR42957:SF1">
    <property type="entry name" value="HELICASE MJ1565-RELATED"/>
    <property type="match status" value="1"/>
</dbReference>
<evidence type="ECO:0000256" key="1">
    <source>
        <dbReference type="SAM" id="MobiDB-lite"/>
    </source>
</evidence>
<name>A0A532UVY7_UNCL8</name>
<dbReference type="Proteomes" id="UP000319619">
    <property type="component" value="Unassembled WGS sequence"/>
</dbReference>
<evidence type="ECO:0000259" key="2">
    <source>
        <dbReference type="Pfam" id="PF01935"/>
    </source>
</evidence>
<dbReference type="AlphaFoldDB" id="A0A532UVY7"/>
<accession>A0A532UVY7</accession>
<dbReference type="InterPro" id="IPR008571">
    <property type="entry name" value="HerA-like"/>
</dbReference>
<feature type="region of interest" description="Disordered" evidence="1">
    <location>
        <begin position="560"/>
        <end position="593"/>
    </location>
</feature>